<protein>
    <submittedName>
        <fullName evidence="2">Uncharacterized protein</fullName>
    </submittedName>
</protein>
<feature type="transmembrane region" description="Helical" evidence="1">
    <location>
        <begin position="36"/>
        <end position="54"/>
    </location>
</feature>
<gene>
    <name evidence="2" type="ORF">COU32_00430</name>
</gene>
<dbReference type="Proteomes" id="UP000231530">
    <property type="component" value="Unassembled WGS sequence"/>
</dbReference>
<keyword evidence="1" id="KW-0472">Membrane</keyword>
<reference evidence="3" key="1">
    <citation type="submission" date="2017-09" db="EMBL/GenBank/DDBJ databases">
        <title>Depth-based differentiation of microbial function through sediment-hosted aquifers and enrichment of novel symbionts in the deep terrestrial subsurface.</title>
        <authorList>
            <person name="Probst A.J."/>
            <person name="Ladd B."/>
            <person name="Jarett J.K."/>
            <person name="Geller-Mcgrath D.E."/>
            <person name="Sieber C.M.K."/>
            <person name="Emerson J.B."/>
            <person name="Anantharaman K."/>
            <person name="Thomas B.C."/>
            <person name="Malmstrom R."/>
            <person name="Stieglmeier M."/>
            <person name="Klingl A."/>
            <person name="Woyke T."/>
            <person name="Ryan C.M."/>
            <person name="Banfield J.F."/>
        </authorList>
    </citation>
    <scope>NUCLEOTIDE SEQUENCE [LARGE SCALE GENOMIC DNA]</scope>
</reference>
<name>A0A2H0TX76_9BACT</name>
<keyword evidence="1" id="KW-1133">Transmembrane helix</keyword>
<dbReference type="InterPro" id="IPR045466">
    <property type="entry name" value="DUF6498"/>
</dbReference>
<proteinExistence type="predicted"/>
<comment type="caution">
    <text evidence="2">The sequence shown here is derived from an EMBL/GenBank/DDBJ whole genome shotgun (WGS) entry which is preliminary data.</text>
</comment>
<dbReference type="EMBL" id="PFBY01000007">
    <property type="protein sequence ID" value="PIR76751.1"/>
    <property type="molecule type" value="Genomic_DNA"/>
</dbReference>
<evidence type="ECO:0000313" key="2">
    <source>
        <dbReference type="EMBL" id="PIR76751.1"/>
    </source>
</evidence>
<evidence type="ECO:0000256" key="1">
    <source>
        <dbReference type="SAM" id="Phobius"/>
    </source>
</evidence>
<feature type="transmembrane region" description="Helical" evidence="1">
    <location>
        <begin position="169"/>
        <end position="198"/>
    </location>
</feature>
<keyword evidence="1" id="KW-0812">Transmembrane</keyword>
<dbReference type="AlphaFoldDB" id="A0A2H0TX76"/>
<accession>A0A2H0TX76</accession>
<feature type="transmembrane region" description="Helical" evidence="1">
    <location>
        <begin position="128"/>
        <end position="148"/>
    </location>
</feature>
<feature type="transmembrane region" description="Helical" evidence="1">
    <location>
        <begin position="88"/>
        <end position="113"/>
    </location>
</feature>
<sequence length="221" mass="25169">MHIKNTPSTYTLIGANLLPLIGVLFFSWSLTEILLIFWAETAIVGFFTFWKILLSKKIDDQEVQTIQKLKESNPEKYNGLKPGKTTKFFLSVFFPVHFGGFMMGHAFFLIALFGDVGTPLQHIDMKGILFSLSTLFISHLFSFFMNYIGKKEYLLYSPQQLILQPYKRIVIMHMAVLFGGIFAEALGTPIYALIILILGKIVVDLFSHAHEHKEVNQLSIT</sequence>
<dbReference type="Pfam" id="PF20108">
    <property type="entry name" value="DUF6498"/>
    <property type="match status" value="1"/>
</dbReference>
<organism evidence="2 3">
    <name type="scientific">Candidatus Magasanikbacteria bacterium CG10_big_fil_rev_8_21_14_0_10_42_10</name>
    <dbReference type="NCBI Taxonomy" id="1974649"/>
    <lineage>
        <taxon>Bacteria</taxon>
        <taxon>Candidatus Magasanikiibacteriota</taxon>
    </lineage>
</organism>
<evidence type="ECO:0000313" key="3">
    <source>
        <dbReference type="Proteomes" id="UP000231530"/>
    </source>
</evidence>
<feature type="transmembrane region" description="Helical" evidence="1">
    <location>
        <begin position="12"/>
        <end position="30"/>
    </location>
</feature>